<dbReference type="Gene3D" id="2.30.130.110">
    <property type="match status" value="1"/>
</dbReference>
<evidence type="ECO:0000259" key="2">
    <source>
        <dbReference type="SMART" id="SM00858"/>
    </source>
</evidence>
<dbReference type="RefSeq" id="WP_344688988.1">
    <property type="nucleotide sequence ID" value="NZ_BAAAVV010000004.1"/>
</dbReference>
<sequence length="94" mass="9988">MAHSFLVHAPDDVVGVAVQDIDPGPAVPGKIQSNGSEFTLDVVDPVPLGHKVALRPLASGEQVIKYGIAIGRATRDIRAGEHVHVHNVKGERWA</sequence>
<keyword evidence="4" id="KW-1185">Reference proteome</keyword>
<dbReference type="Pfam" id="PF08666">
    <property type="entry name" value="SAF"/>
    <property type="match status" value="1"/>
</dbReference>
<name>A0ABP6P6S0_9ACTN</name>
<dbReference type="InterPro" id="IPR052172">
    <property type="entry name" value="UxaA_altronate/galactarate_dh"/>
</dbReference>
<evidence type="ECO:0000313" key="3">
    <source>
        <dbReference type="EMBL" id="GAA3169228.1"/>
    </source>
</evidence>
<feature type="domain" description="SAF" evidence="2">
    <location>
        <begin position="12"/>
        <end position="89"/>
    </location>
</feature>
<gene>
    <name evidence="3" type="ORF">GCM10010531_22880</name>
</gene>
<keyword evidence="1" id="KW-0456">Lyase</keyword>
<reference evidence="4" key="1">
    <citation type="journal article" date="2019" name="Int. J. Syst. Evol. Microbiol.">
        <title>The Global Catalogue of Microorganisms (GCM) 10K type strain sequencing project: providing services to taxonomists for standard genome sequencing and annotation.</title>
        <authorList>
            <consortium name="The Broad Institute Genomics Platform"/>
            <consortium name="The Broad Institute Genome Sequencing Center for Infectious Disease"/>
            <person name="Wu L."/>
            <person name="Ma J."/>
        </authorList>
    </citation>
    <scope>NUCLEOTIDE SEQUENCE [LARGE SCALE GENOMIC DNA]</scope>
    <source>
        <strain evidence="4">JCM 15614</strain>
    </source>
</reference>
<evidence type="ECO:0000313" key="4">
    <source>
        <dbReference type="Proteomes" id="UP001499924"/>
    </source>
</evidence>
<keyword evidence="3" id="KW-0378">Hydrolase</keyword>
<dbReference type="CDD" id="cd11613">
    <property type="entry name" value="SAF_AH_GD"/>
    <property type="match status" value="1"/>
</dbReference>
<evidence type="ECO:0000256" key="1">
    <source>
        <dbReference type="ARBA" id="ARBA00023239"/>
    </source>
</evidence>
<dbReference type="PANTHER" id="PTHR30536">
    <property type="entry name" value="ALTRONATE/GALACTARATE DEHYDRATASE"/>
    <property type="match status" value="1"/>
</dbReference>
<dbReference type="GO" id="GO:0016787">
    <property type="term" value="F:hydrolase activity"/>
    <property type="evidence" value="ECO:0007669"/>
    <property type="project" value="UniProtKB-KW"/>
</dbReference>
<dbReference type="InterPro" id="IPR044144">
    <property type="entry name" value="SAF_UxaA/GarD"/>
</dbReference>
<dbReference type="InterPro" id="IPR013974">
    <property type="entry name" value="SAF"/>
</dbReference>
<dbReference type="PANTHER" id="PTHR30536:SF5">
    <property type="entry name" value="ALTRONATE DEHYDRATASE"/>
    <property type="match status" value="1"/>
</dbReference>
<dbReference type="SMART" id="SM00858">
    <property type="entry name" value="SAF"/>
    <property type="match status" value="1"/>
</dbReference>
<dbReference type="Proteomes" id="UP001499924">
    <property type="component" value="Unassembled WGS sequence"/>
</dbReference>
<protein>
    <submittedName>
        <fullName evidence="3">UxaA family hydrolase</fullName>
    </submittedName>
</protein>
<proteinExistence type="predicted"/>
<accession>A0ABP6P6S0</accession>
<comment type="caution">
    <text evidence="3">The sequence shown here is derived from an EMBL/GenBank/DDBJ whole genome shotgun (WGS) entry which is preliminary data.</text>
</comment>
<dbReference type="EMBL" id="BAAAVV010000004">
    <property type="protein sequence ID" value="GAA3169228.1"/>
    <property type="molecule type" value="Genomic_DNA"/>
</dbReference>
<organism evidence="3 4">
    <name type="scientific">Blastococcus jejuensis</name>
    <dbReference type="NCBI Taxonomy" id="351224"/>
    <lineage>
        <taxon>Bacteria</taxon>
        <taxon>Bacillati</taxon>
        <taxon>Actinomycetota</taxon>
        <taxon>Actinomycetes</taxon>
        <taxon>Geodermatophilales</taxon>
        <taxon>Geodermatophilaceae</taxon>
        <taxon>Blastococcus</taxon>
    </lineage>
</organism>